<feature type="region of interest" description="Disordered" evidence="1">
    <location>
        <begin position="298"/>
        <end position="319"/>
    </location>
</feature>
<dbReference type="EMBL" id="MCGO01000033">
    <property type="protein sequence ID" value="ORY40939.1"/>
    <property type="molecule type" value="Genomic_DNA"/>
</dbReference>
<dbReference type="AlphaFoldDB" id="A0A1Y2C1N7"/>
<reference evidence="2 3" key="1">
    <citation type="submission" date="2016-07" db="EMBL/GenBank/DDBJ databases">
        <title>Pervasive Adenine N6-methylation of Active Genes in Fungi.</title>
        <authorList>
            <consortium name="DOE Joint Genome Institute"/>
            <person name="Mondo S.J."/>
            <person name="Dannebaum R.O."/>
            <person name="Kuo R.C."/>
            <person name="Labutti K."/>
            <person name="Haridas S."/>
            <person name="Kuo A."/>
            <person name="Salamov A."/>
            <person name="Ahrendt S.R."/>
            <person name="Lipzen A."/>
            <person name="Sullivan W."/>
            <person name="Andreopoulos W.B."/>
            <person name="Clum A."/>
            <person name="Lindquist E."/>
            <person name="Daum C."/>
            <person name="Ramamoorthy G.K."/>
            <person name="Gryganskyi A."/>
            <person name="Culley D."/>
            <person name="Magnuson J.K."/>
            <person name="James T.Y."/>
            <person name="O'Malley M.A."/>
            <person name="Stajich J.E."/>
            <person name="Spatafora J.W."/>
            <person name="Visel A."/>
            <person name="Grigoriev I.V."/>
        </authorList>
    </citation>
    <scope>NUCLEOTIDE SEQUENCE [LARGE SCALE GENOMIC DNA]</scope>
    <source>
        <strain evidence="2 3">JEL800</strain>
    </source>
</reference>
<protein>
    <recommendedName>
        <fullName evidence="4">CRAL-TRIO domain-containing protein</fullName>
    </recommendedName>
</protein>
<sequence>MAEATNLEQLLARIDDSPVLKDAQLDPQLLARSLQVHDDNIEATISSLTTFIDWHQMHLGSSSSRVSIKQVHSFLRTGQLVLLPNSFDRQGNKLVLFTPDPSISPESLTFTQMYISYWFHQQKQDIGCCFIVNFKNFGSNEDLDSSYYQSHLDTHAVDPARPTNIRFLGLNNKSDAFGATIKEQALSYEFISIEQVPDFVNPAYLPVEFGGSREDWDVEAEVEDFIRERCQSEGLQYRGTEDPTEIEIPPTLFRRAKSSLSILMDMVVGPTNPKRVSLNSMNSLNSLKEDEESVFDGISNDKDVDGSSEVAKETSTDGEIARPTFFRRAKSSLSILHDIVVGGVQGGPPKS</sequence>
<comment type="caution">
    <text evidence="2">The sequence shown here is derived from an EMBL/GenBank/DDBJ whole genome shotgun (WGS) entry which is preliminary data.</text>
</comment>
<evidence type="ECO:0008006" key="4">
    <source>
        <dbReference type="Google" id="ProtNLM"/>
    </source>
</evidence>
<proteinExistence type="predicted"/>
<keyword evidence="3" id="KW-1185">Reference proteome</keyword>
<dbReference type="OrthoDB" id="2155943at2759"/>
<feature type="compositionally biased region" description="Basic and acidic residues" evidence="1">
    <location>
        <begin position="299"/>
        <end position="315"/>
    </location>
</feature>
<gene>
    <name evidence="2" type="ORF">BCR33DRAFT_852416</name>
</gene>
<evidence type="ECO:0000313" key="2">
    <source>
        <dbReference type="EMBL" id="ORY40939.1"/>
    </source>
</evidence>
<dbReference type="Proteomes" id="UP000193642">
    <property type="component" value="Unassembled WGS sequence"/>
</dbReference>
<evidence type="ECO:0000313" key="3">
    <source>
        <dbReference type="Proteomes" id="UP000193642"/>
    </source>
</evidence>
<accession>A0A1Y2C1N7</accession>
<organism evidence="2 3">
    <name type="scientific">Rhizoclosmatium globosum</name>
    <dbReference type="NCBI Taxonomy" id="329046"/>
    <lineage>
        <taxon>Eukaryota</taxon>
        <taxon>Fungi</taxon>
        <taxon>Fungi incertae sedis</taxon>
        <taxon>Chytridiomycota</taxon>
        <taxon>Chytridiomycota incertae sedis</taxon>
        <taxon>Chytridiomycetes</taxon>
        <taxon>Chytridiales</taxon>
        <taxon>Chytriomycetaceae</taxon>
        <taxon>Rhizoclosmatium</taxon>
    </lineage>
</organism>
<evidence type="ECO:0000256" key="1">
    <source>
        <dbReference type="SAM" id="MobiDB-lite"/>
    </source>
</evidence>
<name>A0A1Y2C1N7_9FUNG</name>